<keyword evidence="2" id="KW-0472">Membrane</keyword>
<evidence type="ECO:0008006" key="5">
    <source>
        <dbReference type="Google" id="ProtNLM"/>
    </source>
</evidence>
<name>A0A9W7XEG4_9FUNG</name>
<feature type="region of interest" description="Disordered" evidence="1">
    <location>
        <begin position="526"/>
        <end position="568"/>
    </location>
</feature>
<comment type="caution">
    <text evidence="3">The sequence shown here is derived from an EMBL/GenBank/DDBJ whole genome shotgun (WGS) entry which is preliminary data.</text>
</comment>
<proteinExistence type="predicted"/>
<feature type="region of interest" description="Disordered" evidence="1">
    <location>
        <begin position="1640"/>
        <end position="1665"/>
    </location>
</feature>
<dbReference type="SUPFAM" id="SSF55961">
    <property type="entry name" value="Bet v1-like"/>
    <property type="match status" value="2"/>
</dbReference>
<feature type="transmembrane region" description="Helical" evidence="2">
    <location>
        <begin position="1788"/>
        <end position="1811"/>
    </location>
</feature>
<feature type="region of interest" description="Disordered" evidence="1">
    <location>
        <begin position="612"/>
        <end position="637"/>
    </location>
</feature>
<sequence length="1820" mass="199789">MDTADMDLGQLRQRQVAALSRALGHFVTLKSATDGWQPIETSTSELPGSDIDVQVSKKPIKLHDHAKRTFDVYRLTASIPLDGETSSRNAQGSFSTYLSELRDWQAVLECPGMRQKWNYFMQNSTAVEMLDQHTSVTRSVLRKPVVGCSREFAHERDLLMVETSLVDPTTAIYVATSLDTTMDDPVYLREHPGVKRVRSDLWAWCVEIATPLAAATPEMMLRQQQQQQHQQHPQQQQPHPQQQQHQRGRGKVKRKPVVCVRVTCFLHLELGSWRSYDQEACRAAVNLIPALVAYLRLHGAPPRLARVGPAVIVDRRDWIEPIEESDEGPRWDVACSLADPSATTQMDGEQSVVARILQMQASGGGRSSSGEHALTSYLSSSLRRKQTEGSGALGTHGGGILRDGEAMVVAATRAWVGNSIVEFIVDASHWVASEGYHGIEITLDIEGLVGQGLRESILRAQISAPELFTAVQRDLLDTAECEGEMAALLVRCFRIESMKSSCRRYLVRVVMPPPMLDIITDDENDAVSTVSGDRPEREGARGIRVTVRRGKHGDDGSGSGSGSGSDSMVLVNGRLAEIMQYSLDPTEHHPKPFTKPATPQFPVSLCLDRQRPRLSADPQRSCQRIKQRQDTSELDRETTPVVLDGTESEPLSRLRSIQQIAPDGWTSLSGGSAETKLSRNDPSVEKTSGHFVVRLETVLEGWTVFDVLGVIQQMPRTGLWDSQTTATYETPMVSMVQCEAKGNWAAQARSTAVNRVWTTDGRRRVEIAECSVSDQPITNGDVVVADVRLAAWVLETAAVMDDVADGRKRSASVATMLTDLAADVEAANWRKRQHAVRITRYLQYNPGGWLDSSDDKSVGAPLRKLGAAQLSKDAVITDDSLIRQLLGTSGAVPGLVWARNIQMVQTQYLDNHEGVVIRYRLSSVEHRAAIELRIEHRVWARQQDSAGSAAVRVSVVPWGSSGCSIACFVDPDADPHATRIRIRHSRDQLMPRTDTQTTAWPVVTIRVTRTGAHVSESGERPGWSVPPRVQVNGVEARVRYLRRSDSDDSALFTRCASIASRDMPRMQRVSEDVVIDDAPSSSGDAASDATPKTADKQVVQQRDSPSMTSVAVLGYSKPETALTGGTLVSAEKFAELAARVFADARHDIGSDRTRWHELRGRPTTNSWEHRQADSVDVFTRLVDDVHGEIPVVVASTVLQRTEAAWAMQAVVQPWMRLDHALVASRRTLETVTAGTTIEHVQMQTPLLCDRRDTLTVRRVELAPFMPVRQRLKTWQTGNWACGRRGDFTQPTLTVVEASVPQSQPLRSVTRALVPMFAVRVEPIDGFERIASGCPELQHPACRLFVACCVDLAGSLPLAIRRAWSMKVPELVVAQVRQLLLAQNPTLGPWLLAPLMAARVVPRGTSGDRSHAVRDVVCSVIDGRPRRFARSLDQQLVVDEENSRDGKYSVSVRLPQYPEAPLLAETLPAVADIHVPAPCFPTGLSIEISSAFLAPLAEPTMVPCGEWLGNVLRGQSLAVYVLSDGSGGKSHDALLVRLALIPSAADASDFHGDVKDHTITVSISATATIGSTPSHLVLVNGQPMRVHQQTDTDRQRMLQLVETSDGRELSVCAQCSSVMCSADPTEDDLVAADPDYLSDSLSCDENSATPVPQRTPSLASSSVHSNKTTPKVLADALSMRSVDSARSLLPEAFLRQRRPQQHSQTPSDETDDVELIKECVDDKIDAGYMFSRKPAMALRVLLGFALFMPVRRLVLVGWRSESVQQYLDAASAGYVRAPSNNVCKSTLCLVLLLLIAVASVALGYKLALIVYVSDLSIVYAR</sequence>
<feature type="compositionally biased region" description="Basic and acidic residues" evidence="1">
    <location>
        <begin position="627"/>
        <end position="637"/>
    </location>
</feature>
<feature type="compositionally biased region" description="Polar residues" evidence="1">
    <location>
        <begin position="1098"/>
        <end position="1107"/>
    </location>
</feature>
<organism evidence="3 4">
    <name type="scientific">Coemansia asiatica</name>
    <dbReference type="NCBI Taxonomy" id="1052880"/>
    <lineage>
        <taxon>Eukaryota</taxon>
        <taxon>Fungi</taxon>
        <taxon>Fungi incertae sedis</taxon>
        <taxon>Zoopagomycota</taxon>
        <taxon>Kickxellomycotina</taxon>
        <taxon>Kickxellomycetes</taxon>
        <taxon>Kickxellales</taxon>
        <taxon>Kickxellaceae</taxon>
        <taxon>Coemansia</taxon>
    </lineage>
</organism>
<feature type="region of interest" description="Disordered" evidence="1">
    <location>
        <begin position="219"/>
        <end position="252"/>
    </location>
</feature>
<evidence type="ECO:0000256" key="2">
    <source>
        <dbReference type="SAM" id="Phobius"/>
    </source>
</evidence>
<feature type="region of interest" description="Disordered" evidence="1">
    <location>
        <begin position="1074"/>
        <end position="1107"/>
    </location>
</feature>
<keyword evidence="2" id="KW-1133">Transmembrane helix</keyword>
<keyword evidence="2" id="KW-0812">Transmembrane</keyword>
<accession>A0A9W7XEG4</accession>
<protein>
    <recommendedName>
        <fullName evidence="5">START domain-containing protein</fullName>
    </recommendedName>
</protein>
<feature type="compositionally biased region" description="Low complexity" evidence="1">
    <location>
        <begin position="223"/>
        <end position="245"/>
    </location>
</feature>
<evidence type="ECO:0000256" key="1">
    <source>
        <dbReference type="SAM" id="MobiDB-lite"/>
    </source>
</evidence>
<evidence type="ECO:0000313" key="3">
    <source>
        <dbReference type="EMBL" id="KAJ1642756.1"/>
    </source>
</evidence>
<dbReference type="Gene3D" id="3.30.530.20">
    <property type="match status" value="3"/>
</dbReference>
<dbReference type="EMBL" id="JANBOH010000343">
    <property type="protein sequence ID" value="KAJ1642756.1"/>
    <property type="molecule type" value="Genomic_DNA"/>
</dbReference>
<feature type="region of interest" description="Disordered" evidence="1">
    <location>
        <begin position="665"/>
        <end position="684"/>
    </location>
</feature>
<dbReference type="InterPro" id="IPR023393">
    <property type="entry name" value="START-like_dom_sf"/>
</dbReference>
<reference evidence="3" key="1">
    <citation type="submission" date="2022-07" db="EMBL/GenBank/DDBJ databases">
        <title>Phylogenomic reconstructions and comparative analyses of Kickxellomycotina fungi.</title>
        <authorList>
            <person name="Reynolds N.K."/>
            <person name="Stajich J.E."/>
            <person name="Barry K."/>
            <person name="Grigoriev I.V."/>
            <person name="Crous P."/>
            <person name="Smith M.E."/>
        </authorList>
    </citation>
    <scope>NUCLEOTIDE SEQUENCE</scope>
    <source>
        <strain evidence="3">NBRC 105413</strain>
    </source>
</reference>
<keyword evidence="4" id="KW-1185">Reference proteome</keyword>
<gene>
    <name evidence="3" type="ORF">LPJ64_005421</name>
</gene>
<evidence type="ECO:0000313" key="4">
    <source>
        <dbReference type="Proteomes" id="UP001145021"/>
    </source>
</evidence>
<dbReference type="Proteomes" id="UP001145021">
    <property type="component" value="Unassembled WGS sequence"/>
</dbReference>
<feature type="compositionally biased region" description="Low complexity" evidence="1">
    <location>
        <begin position="1076"/>
        <end position="1089"/>
    </location>
</feature>